<dbReference type="HOGENOM" id="CLU_034461_0_0_9"/>
<dbReference type="NCBIfam" id="NF038237">
    <property type="entry name" value="retron_Ec67_fus"/>
    <property type="match status" value="1"/>
</dbReference>
<keyword evidence="1" id="KW-0808">Transferase</keyword>
<keyword evidence="3" id="KW-0479">Metal-binding</keyword>
<dbReference type="eggNOG" id="COG3344">
    <property type="taxonomic scope" value="Bacteria"/>
</dbReference>
<keyword evidence="6" id="KW-0051">Antiviral defense</keyword>
<proteinExistence type="inferred from homology"/>
<dbReference type="InterPro" id="IPR000477">
    <property type="entry name" value="RT_dom"/>
</dbReference>
<comment type="similarity">
    <text evidence="7">Belongs to the bacterial reverse transcriptase family.</text>
</comment>
<dbReference type="GO" id="GO:0003723">
    <property type="term" value="F:RNA binding"/>
    <property type="evidence" value="ECO:0007669"/>
    <property type="project" value="InterPro"/>
</dbReference>
<protein>
    <submittedName>
        <fullName evidence="9 10">RNA-directed DNA polymerase</fullName>
    </submittedName>
</protein>
<dbReference type="EMBL" id="NOXF01000002">
    <property type="protein sequence ID" value="PEQ25295.1"/>
    <property type="molecule type" value="Genomic_DNA"/>
</dbReference>
<evidence type="ECO:0000256" key="6">
    <source>
        <dbReference type="ARBA" id="ARBA00023118"/>
    </source>
</evidence>
<dbReference type="InterPro" id="IPR053543">
    <property type="entry name" value="Bacterial_RT"/>
</dbReference>
<evidence type="ECO:0000256" key="3">
    <source>
        <dbReference type="ARBA" id="ARBA00022723"/>
    </source>
</evidence>
<dbReference type="CDD" id="cd03487">
    <property type="entry name" value="RT_Bac_retron_II"/>
    <property type="match status" value="1"/>
</dbReference>
<comment type="caution">
    <text evidence="9">The sequence shown here is derived from an EMBL/GenBank/DDBJ whole genome shotgun (WGS) entry which is preliminary data.</text>
</comment>
<evidence type="ECO:0000256" key="2">
    <source>
        <dbReference type="ARBA" id="ARBA00022695"/>
    </source>
</evidence>
<reference evidence="9" key="2">
    <citation type="submission" date="2007-08" db="EMBL/GenBank/DDBJ databases">
        <authorList>
            <person name="Fulton L."/>
            <person name="Clifton S."/>
            <person name="Fulton B."/>
            <person name="Xu J."/>
            <person name="Minx P."/>
            <person name="Pepin K.H."/>
            <person name="Johnson M."/>
            <person name="Thiruvilangam P."/>
            <person name="Bhonagiri V."/>
            <person name="Nash W.E."/>
            <person name="Wang C."/>
            <person name="Mardis E.R."/>
            <person name="Wilson R.K."/>
        </authorList>
    </citation>
    <scope>NUCLEOTIDE SEQUENCE [LARGE SCALE GENOMIC DNA]</scope>
    <source>
        <strain evidence="9">DSM 753</strain>
    </source>
</reference>
<organism evidence="9">
    <name type="scientific">[Clostridium] leptum DSM 753</name>
    <dbReference type="NCBI Taxonomy" id="428125"/>
    <lineage>
        <taxon>Bacteria</taxon>
        <taxon>Bacillati</taxon>
        <taxon>Bacillota</taxon>
        <taxon>Clostridia</taxon>
        <taxon>Eubacteriales</taxon>
        <taxon>Oscillospiraceae</taxon>
        <taxon>Oscillospiraceae incertae sedis</taxon>
    </lineage>
</organism>
<evidence type="ECO:0000256" key="1">
    <source>
        <dbReference type="ARBA" id="ARBA00022679"/>
    </source>
</evidence>
<reference evidence="10 11" key="3">
    <citation type="submission" date="2017-07" db="EMBL/GenBank/DDBJ databases">
        <title>Prevalence of linear plasmids in Cutibacterium (Propionibacterium) acnes isolates obtained from prostatic tissue.</title>
        <authorList>
            <person name="Davidsson S."/>
            <person name="Carlsson J."/>
            <person name="Molling P."/>
            <person name="Andren O."/>
            <person name="Andersson S.-O."/>
            <person name="Brzuszkiewicz E."/>
            <person name="Poehlein A."/>
            <person name="Al-Zeer M."/>
            <person name="Brinkmann V."/>
            <person name="Scavenius C."/>
            <person name="Nazipi S."/>
            <person name="Soderquist B."/>
            <person name="Bruggemann H."/>
        </authorList>
    </citation>
    <scope>NUCLEOTIDE SEQUENCE [LARGE SCALE GENOMIC DNA]</scope>
    <source>
        <strain evidence="10 11">DSM 753</strain>
    </source>
</reference>
<feature type="domain" description="Reverse transcriptase" evidence="8">
    <location>
        <begin position="1"/>
        <end position="182"/>
    </location>
</feature>
<evidence type="ECO:0000256" key="5">
    <source>
        <dbReference type="ARBA" id="ARBA00022918"/>
    </source>
</evidence>
<keyword evidence="11" id="KW-1185">Reference proteome</keyword>
<dbReference type="AlphaFoldDB" id="A7VYZ1"/>
<keyword evidence="5 9" id="KW-0695">RNA-directed DNA polymerase</keyword>
<name>A7VYZ1_9FIRM</name>
<evidence type="ECO:0000313" key="11">
    <source>
        <dbReference type="Proteomes" id="UP000220611"/>
    </source>
</evidence>
<evidence type="ECO:0000259" key="8">
    <source>
        <dbReference type="PROSITE" id="PS50878"/>
    </source>
</evidence>
<dbReference type="Pfam" id="PF00078">
    <property type="entry name" value="RVT_1"/>
    <property type="match status" value="1"/>
</dbReference>
<dbReference type="EMBL" id="ABCB02000021">
    <property type="protein sequence ID" value="EDO59769.1"/>
    <property type="molecule type" value="Genomic_DNA"/>
</dbReference>
<dbReference type="GO" id="GO:0046872">
    <property type="term" value="F:metal ion binding"/>
    <property type="evidence" value="ECO:0007669"/>
    <property type="project" value="UniProtKB-KW"/>
</dbReference>
<evidence type="ECO:0000313" key="9">
    <source>
        <dbReference type="EMBL" id="EDO59769.1"/>
    </source>
</evidence>
<dbReference type="PROSITE" id="PS50878">
    <property type="entry name" value="RT_POL"/>
    <property type="match status" value="1"/>
</dbReference>
<keyword evidence="2" id="KW-0548">Nucleotidyltransferase</keyword>
<evidence type="ECO:0000313" key="10">
    <source>
        <dbReference type="EMBL" id="PEQ25295.1"/>
    </source>
</evidence>
<dbReference type="InterPro" id="IPR000123">
    <property type="entry name" value="Reverse_transcriptase_msDNA"/>
</dbReference>
<dbReference type="InterPro" id="IPR043502">
    <property type="entry name" value="DNA/RNA_pol_sf"/>
</dbReference>
<dbReference type="GO" id="GO:0003964">
    <property type="term" value="F:RNA-directed DNA polymerase activity"/>
    <property type="evidence" value="ECO:0007669"/>
    <property type="project" value="UniProtKB-KW"/>
</dbReference>
<dbReference type="PRINTS" id="PR00866">
    <property type="entry name" value="RNADNAPOLMS"/>
</dbReference>
<dbReference type="OrthoDB" id="9788687at2"/>
<evidence type="ECO:0000256" key="4">
    <source>
        <dbReference type="ARBA" id="ARBA00022842"/>
    </source>
</evidence>
<reference evidence="9" key="1">
    <citation type="submission" date="2007-08" db="EMBL/GenBank/DDBJ databases">
        <title>Draft genome sequence of Clostridium leptum (DSM 753).</title>
        <authorList>
            <person name="Sudarsanam P."/>
            <person name="Ley R."/>
            <person name="Guruge J."/>
            <person name="Turnbaugh P.J."/>
            <person name="Mahowald M."/>
            <person name="Liep D."/>
            <person name="Gordon J."/>
        </authorList>
    </citation>
    <scope>NUCLEOTIDE SEQUENCE [LARGE SCALE GENOMIC DNA]</scope>
    <source>
        <strain evidence="9">DSM 753</strain>
    </source>
</reference>
<dbReference type="Proteomes" id="UP000003490">
    <property type="component" value="Unassembled WGS sequence"/>
</dbReference>
<dbReference type="Proteomes" id="UP000220611">
    <property type="component" value="Unassembled WGS sequence"/>
</dbReference>
<dbReference type="GO" id="GO:0051607">
    <property type="term" value="P:defense response to virus"/>
    <property type="evidence" value="ECO:0007669"/>
    <property type="project" value="UniProtKB-KW"/>
</dbReference>
<sequence>MRYMNIKNKYEAKKTSKPIYLMRSRKIKVLFLMPKSIKISDLFFCIDLNDFFNMFHFGRVLGYFSSNRYFKLPKEVAVTISQVACYKGVLPQGAPSSPIITNLICQTLDMHVLKIAKKYKLDYTRYADDLTFSTNKNDFLDNKDDFFKDLKKEFQKSGFSINDSKTRLIYHDSRQIVTGLVVNQKINVPRAFYKSTRAMLHSLYTTGEFKLDDKNGTIAQLAGRLSFIDQIEFYNNKHDISGAKHNYRSLSGKEIDYRNFLFYKHFIANKQMLLITEGKTDVLYIKAALKSLYKEYPKLITKDNNGKFHYHISFFSRSRHWKYFFGMSLDGADAMKSLYNYFVGKNGLKNLCDYFLEHQTEFSEYPTVLLFDNEKNTKRPLRGFISYAELSELKKEQLEKENYVLLEPNCKLNLVSVPLPLGKNECELEDLFTDETLNIEINGRKFSRHDEDPQKYYNKDIFSKYIFQNYTKIDFTGFKPLLNILNMLNESNG</sequence>
<dbReference type="SUPFAM" id="SSF56672">
    <property type="entry name" value="DNA/RNA polymerases"/>
    <property type="match status" value="1"/>
</dbReference>
<keyword evidence="4" id="KW-0460">Magnesium</keyword>
<gene>
    <name evidence="10" type="ORF">CH238_04510</name>
    <name evidence="9" type="ORF">CLOLEP_03819</name>
</gene>
<evidence type="ECO:0000256" key="7">
    <source>
        <dbReference type="ARBA" id="ARBA00034120"/>
    </source>
</evidence>
<accession>A7VYZ1</accession>